<evidence type="ECO:0000313" key="6">
    <source>
        <dbReference type="Proteomes" id="UP000546806"/>
    </source>
</evidence>
<evidence type="ECO:0000256" key="1">
    <source>
        <dbReference type="ARBA" id="ARBA00004370"/>
    </source>
</evidence>
<comment type="subcellular location">
    <subcellularLocation>
        <location evidence="1">Membrane</location>
    </subcellularLocation>
</comment>
<dbReference type="InterPro" id="IPR002656">
    <property type="entry name" value="Acyl_transf_3_dom"/>
</dbReference>
<comment type="similarity">
    <text evidence="2">Belongs to the acyltransferase 3 family.</text>
</comment>
<evidence type="ECO:0000313" key="5">
    <source>
        <dbReference type="EMBL" id="MBC2005229.1"/>
    </source>
</evidence>
<feature type="domain" description="Acyltransferase 3" evidence="4">
    <location>
        <begin position="6"/>
        <end position="318"/>
    </location>
</feature>
<feature type="transmembrane region" description="Helical" evidence="3">
    <location>
        <begin position="305"/>
        <end position="325"/>
    </location>
</feature>
<dbReference type="InterPro" id="IPR052734">
    <property type="entry name" value="Nod_factor_acetyltransferase"/>
</dbReference>
<comment type="caution">
    <text evidence="5">The sequence shown here is derived from an EMBL/GenBank/DDBJ whole genome shotgun (WGS) entry which is preliminary data.</text>
</comment>
<dbReference type="Pfam" id="PF01757">
    <property type="entry name" value="Acyl_transf_3"/>
    <property type="match status" value="1"/>
</dbReference>
<evidence type="ECO:0000259" key="4">
    <source>
        <dbReference type="Pfam" id="PF01757"/>
    </source>
</evidence>
<keyword evidence="3" id="KW-0472">Membrane</keyword>
<gene>
    <name evidence="5" type="ORF">HCA78_15745</name>
</gene>
<keyword evidence="3" id="KW-0812">Transmembrane</keyword>
<proteinExistence type="inferred from homology"/>
<keyword evidence="5" id="KW-0012">Acyltransferase</keyword>
<feature type="transmembrane region" description="Helical" evidence="3">
    <location>
        <begin position="237"/>
        <end position="260"/>
    </location>
</feature>
<feature type="transmembrane region" description="Helical" evidence="3">
    <location>
        <begin position="171"/>
        <end position="188"/>
    </location>
</feature>
<protein>
    <submittedName>
        <fullName evidence="5">Acyltransferase family protein</fullName>
    </submittedName>
</protein>
<feature type="transmembrane region" description="Helical" evidence="3">
    <location>
        <begin position="204"/>
        <end position="225"/>
    </location>
</feature>
<organism evidence="5 6">
    <name type="scientific">Listeria booriae</name>
    <dbReference type="NCBI Taxonomy" id="1552123"/>
    <lineage>
        <taxon>Bacteria</taxon>
        <taxon>Bacillati</taxon>
        <taxon>Bacillota</taxon>
        <taxon>Bacilli</taxon>
        <taxon>Bacillales</taxon>
        <taxon>Listeriaceae</taxon>
        <taxon>Listeria</taxon>
    </lineage>
</organism>
<name>A0A842CWK7_9LIST</name>
<feature type="transmembrane region" description="Helical" evidence="3">
    <location>
        <begin position="37"/>
        <end position="57"/>
    </location>
</feature>
<feature type="transmembrane region" description="Helical" evidence="3">
    <location>
        <begin position="272"/>
        <end position="290"/>
    </location>
</feature>
<dbReference type="EMBL" id="JAARWW010000008">
    <property type="protein sequence ID" value="MBC2005229.1"/>
    <property type="molecule type" value="Genomic_DNA"/>
</dbReference>
<evidence type="ECO:0000256" key="2">
    <source>
        <dbReference type="ARBA" id="ARBA00007400"/>
    </source>
</evidence>
<dbReference type="PANTHER" id="PTHR37312:SF1">
    <property type="entry name" value="MEMBRANE-BOUND ACYLTRANSFERASE YKRP-RELATED"/>
    <property type="match status" value="1"/>
</dbReference>
<dbReference type="Proteomes" id="UP000546806">
    <property type="component" value="Unassembled WGS sequence"/>
</dbReference>
<feature type="transmembrane region" description="Helical" evidence="3">
    <location>
        <begin position="147"/>
        <end position="165"/>
    </location>
</feature>
<dbReference type="RefSeq" id="WP_185533979.1">
    <property type="nucleotide sequence ID" value="NZ_JAARWW010000008.1"/>
</dbReference>
<keyword evidence="3" id="KW-1133">Transmembrane helix</keyword>
<dbReference type="PANTHER" id="PTHR37312">
    <property type="entry name" value="MEMBRANE-BOUND ACYLTRANSFERASE YKRP-RELATED"/>
    <property type="match status" value="1"/>
</dbReference>
<keyword evidence="5" id="KW-0808">Transferase</keyword>
<sequence>MNQRLVWIDNLKAYGMILVIIGHSFVLSSAYEYSEMLMKLIYSFHMPLFFFISGYLFRNKNNNGNIFRKKWKTLIFPYFIFQAITVVVINSFYYLTTGQLERDPVSTLLSIFYLNGSVGWNSPLWFLVVLAIIDVLYYFFNKLDGKTGIQIALVLLSSIIGWLLSETGIQYPFGLQIVFVCFLFYYLGNITKKYALLKLLSKNLFFYVFVVVTSGFFLIASMLWLNGTKHTSLYDNYLGSSYILFLLTALSGILFSFLVFQMVYKNTTFTIFGEESILLLGTQYFILLGFDEVSRAVGIYSPQPYYLIIKVIAIIIAYKVILYMWGRIKNKPIALNKN</sequence>
<reference evidence="5 6" key="1">
    <citation type="submission" date="2020-03" db="EMBL/GenBank/DDBJ databases">
        <title>Soil Listeria distribution.</title>
        <authorList>
            <person name="Liao J."/>
            <person name="Wiedmann M."/>
        </authorList>
    </citation>
    <scope>NUCLEOTIDE SEQUENCE [LARGE SCALE GENOMIC DNA]</scope>
    <source>
        <strain evidence="5 6">FSL L7-0435</strain>
    </source>
</reference>
<dbReference type="AlphaFoldDB" id="A0A842CWK7"/>
<dbReference type="GO" id="GO:0016747">
    <property type="term" value="F:acyltransferase activity, transferring groups other than amino-acyl groups"/>
    <property type="evidence" value="ECO:0007669"/>
    <property type="project" value="InterPro"/>
</dbReference>
<evidence type="ECO:0000256" key="3">
    <source>
        <dbReference type="SAM" id="Phobius"/>
    </source>
</evidence>
<feature type="transmembrane region" description="Helical" evidence="3">
    <location>
        <begin position="78"/>
        <end position="96"/>
    </location>
</feature>
<accession>A0A842CWK7</accession>
<feature type="transmembrane region" description="Helical" evidence="3">
    <location>
        <begin position="122"/>
        <end position="140"/>
    </location>
</feature>
<feature type="transmembrane region" description="Helical" evidence="3">
    <location>
        <begin position="12"/>
        <end position="31"/>
    </location>
</feature>